<name>A0A9P6JI76_9AGAR</name>
<accession>A0A9P6JI76</accession>
<dbReference type="EMBL" id="MU157973">
    <property type="protein sequence ID" value="KAF9521928.1"/>
    <property type="molecule type" value="Genomic_DNA"/>
</dbReference>
<keyword evidence="2" id="KW-1185">Reference proteome</keyword>
<sequence length="252" mass="28679">MTHGSHSLIVINAMNFMNNTHVISLFPQSTFVYNRVHLTKPRATCTNPLTLKWCICKTEDFHGLNDCAPVEPLGELQPRYVGDVHCWSTLCFPFPPAQYPPAHKNYSRGSYLPERPQFYHPSANVITRGTMHSHDMTTGKLAYIQLPTTDHFFTGDLCNTRLFPNGAFSALIPVMPGLQWKLHYSWRIFISNHLALSPPNLTIKEILARDWQGNVIIAKLNKSTNAKLKEIHPEETDLAVALVLEWIDNLIY</sequence>
<protein>
    <submittedName>
        <fullName evidence="1">Uncharacterized protein</fullName>
    </submittedName>
</protein>
<reference evidence="1" key="1">
    <citation type="submission" date="2020-11" db="EMBL/GenBank/DDBJ databases">
        <authorList>
            <consortium name="DOE Joint Genome Institute"/>
            <person name="Ahrendt S."/>
            <person name="Riley R."/>
            <person name="Andreopoulos W."/>
            <person name="Labutti K."/>
            <person name="Pangilinan J."/>
            <person name="Ruiz-Duenas F.J."/>
            <person name="Barrasa J.M."/>
            <person name="Sanchez-Garcia M."/>
            <person name="Camarero S."/>
            <person name="Miyauchi S."/>
            <person name="Serrano A."/>
            <person name="Linde D."/>
            <person name="Babiker R."/>
            <person name="Drula E."/>
            <person name="Ayuso-Fernandez I."/>
            <person name="Pacheco R."/>
            <person name="Padilla G."/>
            <person name="Ferreira P."/>
            <person name="Barriuso J."/>
            <person name="Kellner H."/>
            <person name="Castanera R."/>
            <person name="Alfaro M."/>
            <person name="Ramirez L."/>
            <person name="Pisabarro A.G."/>
            <person name="Kuo A."/>
            <person name="Tritt A."/>
            <person name="Lipzen A."/>
            <person name="He G."/>
            <person name="Yan M."/>
            <person name="Ng V."/>
            <person name="Cullen D."/>
            <person name="Martin F."/>
            <person name="Rosso M.-N."/>
            <person name="Henrissat B."/>
            <person name="Hibbett D."/>
            <person name="Martinez A.T."/>
            <person name="Grigoriev I.V."/>
        </authorList>
    </citation>
    <scope>NUCLEOTIDE SEQUENCE</scope>
    <source>
        <strain evidence="1">CBS 506.95</strain>
    </source>
</reference>
<proteinExistence type="predicted"/>
<organism evidence="1 2">
    <name type="scientific">Crepidotus variabilis</name>
    <dbReference type="NCBI Taxonomy" id="179855"/>
    <lineage>
        <taxon>Eukaryota</taxon>
        <taxon>Fungi</taxon>
        <taxon>Dikarya</taxon>
        <taxon>Basidiomycota</taxon>
        <taxon>Agaricomycotina</taxon>
        <taxon>Agaricomycetes</taxon>
        <taxon>Agaricomycetidae</taxon>
        <taxon>Agaricales</taxon>
        <taxon>Agaricineae</taxon>
        <taxon>Crepidotaceae</taxon>
        <taxon>Crepidotus</taxon>
    </lineage>
</organism>
<evidence type="ECO:0000313" key="2">
    <source>
        <dbReference type="Proteomes" id="UP000807306"/>
    </source>
</evidence>
<gene>
    <name evidence="1" type="ORF">CPB83DRAFT_900109</name>
</gene>
<evidence type="ECO:0000313" key="1">
    <source>
        <dbReference type="EMBL" id="KAF9521928.1"/>
    </source>
</evidence>
<dbReference type="Proteomes" id="UP000807306">
    <property type="component" value="Unassembled WGS sequence"/>
</dbReference>
<comment type="caution">
    <text evidence="1">The sequence shown here is derived from an EMBL/GenBank/DDBJ whole genome shotgun (WGS) entry which is preliminary data.</text>
</comment>
<dbReference type="AlphaFoldDB" id="A0A9P6JI76"/>